<dbReference type="EC" id="2.4.1.16" evidence="1"/>
<keyword evidence="1" id="KW-0328">Glycosyltransferase</keyword>
<protein>
    <submittedName>
        <fullName evidence="1">Chitin synthase, class 1</fullName>
        <ecNumber evidence="1">2.4.1.16</ecNumber>
    </submittedName>
</protein>
<sequence>MRYNLNDAPPSTSRRFQEYQERRQKRLRTVALSSGNLVLDCRVPDKVLENAIFTSGEEFTYMRYTAATGGPDEFVEQNFVLRQALYSRRTELFVVITVYNENELSFIRTMRAVMKNATRLCRRNRSRVWGEQGWEKIVVCIVADGREKIHPGTLKVLTAMGIYQDNLSQNSVNGKPVTAHIYEYTTQVMLTADLKVKPTQGETVPIQTIFCLKEKNAKKLNSHRWFFNAFGPILSPNICILIDVGTKPTAESLYHLWKAFDRNPDLGGACGEIYAELGKYGIKLINPLVAIQNFEYKISSILDKPLESSFGYISVLPGAFSAYRYAALQNSEPGIGPLASYFKGDLMQESDSSSGIFEANMYLAEDRILCFELVAKRKNKWVLKYVKVFFPCIKN</sequence>
<name>A0ACC2RH69_9FUNG</name>
<keyword evidence="2" id="KW-1185">Reference proteome</keyword>
<gene>
    <name evidence="1" type="primary">CHS1_2</name>
    <name evidence="1" type="ORF">DSO57_1024359</name>
</gene>
<evidence type="ECO:0000313" key="1">
    <source>
        <dbReference type="EMBL" id="KAJ9049443.1"/>
    </source>
</evidence>
<evidence type="ECO:0000313" key="2">
    <source>
        <dbReference type="Proteomes" id="UP001165960"/>
    </source>
</evidence>
<proteinExistence type="predicted"/>
<organism evidence="1 2">
    <name type="scientific">Entomophthora muscae</name>
    <dbReference type="NCBI Taxonomy" id="34485"/>
    <lineage>
        <taxon>Eukaryota</taxon>
        <taxon>Fungi</taxon>
        <taxon>Fungi incertae sedis</taxon>
        <taxon>Zoopagomycota</taxon>
        <taxon>Entomophthoromycotina</taxon>
        <taxon>Entomophthoromycetes</taxon>
        <taxon>Entomophthorales</taxon>
        <taxon>Entomophthoraceae</taxon>
        <taxon>Entomophthora</taxon>
    </lineage>
</organism>
<dbReference type="EMBL" id="QTSX02007231">
    <property type="protein sequence ID" value="KAJ9049443.1"/>
    <property type="molecule type" value="Genomic_DNA"/>
</dbReference>
<comment type="caution">
    <text evidence="1">The sequence shown here is derived from an EMBL/GenBank/DDBJ whole genome shotgun (WGS) entry which is preliminary data.</text>
</comment>
<dbReference type="Proteomes" id="UP001165960">
    <property type="component" value="Unassembled WGS sequence"/>
</dbReference>
<accession>A0ACC2RH69</accession>
<reference evidence="1" key="1">
    <citation type="submission" date="2022-04" db="EMBL/GenBank/DDBJ databases">
        <title>Genome of the entomopathogenic fungus Entomophthora muscae.</title>
        <authorList>
            <person name="Elya C."/>
            <person name="Lovett B.R."/>
            <person name="Lee E."/>
            <person name="Macias A.M."/>
            <person name="Hajek A.E."/>
            <person name="De Bivort B.L."/>
            <person name="Kasson M.T."/>
            <person name="De Fine Licht H.H."/>
            <person name="Stajich J.E."/>
        </authorList>
    </citation>
    <scope>NUCLEOTIDE SEQUENCE</scope>
    <source>
        <strain evidence="1">Berkeley</strain>
    </source>
</reference>
<keyword evidence="1" id="KW-0808">Transferase</keyword>